<name>A0AAF1BIG0_9TREE</name>
<dbReference type="PANTHER" id="PTHR13337:SF2">
    <property type="entry name" value="SUCCINATE DEHYDROGENASE [UBIQUINONE] CYTOCHROME B SMALL SUBUNIT, MITOCHONDRIAL"/>
    <property type="match status" value="1"/>
</dbReference>
<dbReference type="CDD" id="cd03496">
    <property type="entry name" value="SQR_TypeC_CybS"/>
    <property type="match status" value="1"/>
</dbReference>
<dbReference type="PANTHER" id="PTHR13337">
    <property type="entry name" value="SUCCINATE DEHYDROGENASE"/>
    <property type="match status" value="1"/>
</dbReference>
<keyword evidence="8 12" id="KW-0496">Mitochondrion</keyword>
<keyword evidence="4" id="KW-0812">Transmembrane</keyword>
<dbReference type="GO" id="GO:0046872">
    <property type="term" value="F:metal ion binding"/>
    <property type="evidence" value="ECO:0007669"/>
    <property type="project" value="UniProtKB-KW"/>
</dbReference>
<comment type="subcellular location">
    <subcellularLocation>
        <location evidence="1 12">Mitochondrion inner membrane</location>
        <topology evidence="1 12">Multi-pass membrane protein</topology>
    </subcellularLocation>
</comment>
<accession>A0AAF1BIG0</accession>
<feature type="binding site" description="axial binding residue" evidence="11">
    <location>
        <position position="116"/>
    </location>
    <ligand>
        <name>heme b</name>
        <dbReference type="ChEBI" id="CHEBI:60344"/>
        <note>ligand shared with SDHC</note>
    </ligand>
    <ligandPart>
        <name>Fe</name>
        <dbReference type="ChEBI" id="CHEBI:18248"/>
    </ligandPart>
</feature>
<organism evidence="13 14">
    <name type="scientific">Vanrija pseudolonga</name>
    <dbReference type="NCBI Taxonomy" id="143232"/>
    <lineage>
        <taxon>Eukaryota</taxon>
        <taxon>Fungi</taxon>
        <taxon>Dikarya</taxon>
        <taxon>Basidiomycota</taxon>
        <taxon>Agaricomycotina</taxon>
        <taxon>Tremellomycetes</taxon>
        <taxon>Trichosporonales</taxon>
        <taxon>Trichosporonaceae</taxon>
        <taxon>Vanrija</taxon>
    </lineage>
</organism>
<feature type="binding site" evidence="10">
    <location>
        <position position="128"/>
    </location>
    <ligand>
        <name>a ubiquinone</name>
        <dbReference type="ChEBI" id="CHEBI:16389"/>
        <note>ligand shared with IP/SDHB</note>
    </ligand>
</feature>
<dbReference type="Pfam" id="PF05328">
    <property type="entry name" value="CybS"/>
    <property type="match status" value="1"/>
</dbReference>
<evidence type="ECO:0000256" key="5">
    <source>
        <dbReference type="ARBA" id="ARBA00022792"/>
    </source>
</evidence>
<evidence type="ECO:0000256" key="9">
    <source>
        <dbReference type="ARBA" id="ARBA00023136"/>
    </source>
</evidence>
<evidence type="ECO:0000313" key="14">
    <source>
        <dbReference type="Proteomes" id="UP000827549"/>
    </source>
</evidence>
<evidence type="ECO:0000256" key="3">
    <source>
        <dbReference type="ARBA" id="ARBA00022448"/>
    </source>
</evidence>
<proteinExistence type="inferred from homology"/>
<keyword evidence="14" id="KW-1185">Reference proteome</keyword>
<keyword evidence="9 12" id="KW-0472">Membrane</keyword>
<evidence type="ECO:0000256" key="7">
    <source>
        <dbReference type="ARBA" id="ARBA00022989"/>
    </source>
</evidence>
<evidence type="ECO:0000256" key="10">
    <source>
        <dbReference type="PIRSR" id="PIRSR607992-1"/>
    </source>
</evidence>
<dbReference type="EMBL" id="CP086716">
    <property type="protein sequence ID" value="WOO81492.1"/>
    <property type="molecule type" value="Genomic_DNA"/>
</dbReference>
<evidence type="ECO:0000256" key="8">
    <source>
        <dbReference type="ARBA" id="ARBA00023128"/>
    </source>
</evidence>
<dbReference type="GO" id="GO:0006099">
    <property type="term" value="P:tricarboxylic acid cycle"/>
    <property type="evidence" value="ECO:0007669"/>
    <property type="project" value="TreeGrafter"/>
</dbReference>
<evidence type="ECO:0000256" key="2">
    <source>
        <dbReference type="ARBA" id="ARBA00007294"/>
    </source>
</evidence>
<sequence length="176" mass="18855">MSFVRPVSALRTGLALGVRPLHTSRVVAVQASKRRQAISPDETAGFKYTPDNAIFKGTVNDPTDFPTPNRAHGSYHWAFERLLSASLIPLTAAAVVASPTAHPLLDGALGVAIVIHTHIGFTSCIDDYVHERKFGALGSLARWALRFGTAGALLGVYEFNTNDIGITELAIKLFSA</sequence>
<keyword evidence="11" id="KW-0408">Iron</keyword>
<dbReference type="GO" id="GO:0020037">
    <property type="term" value="F:heme binding"/>
    <property type="evidence" value="ECO:0007669"/>
    <property type="project" value="TreeGrafter"/>
</dbReference>
<reference evidence="13" key="1">
    <citation type="submission" date="2023-10" db="EMBL/GenBank/DDBJ databases">
        <authorList>
            <person name="Noh H."/>
        </authorList>
    </citation>
    <scope>NUCLEOTIDE SEQUENCE</scope>
    <source>
        <strain evidence="13">DUCC4014</strain>
    </source>
</reference>
<keyword evidence="6 12" id="KW-0809">Transit peptide</keyword>
<keyword evidence="7" id="KW-1133">Transmembrane helix</keyword>
<dbReference type="InterPro" id="IPR007992">
    <property type="entry name" value="CybS"/>
</dbReference>
<evidence type="ECO:0000313" key="13">
    <source>
        <dbReference type="EMBL" id="WOO81492.1"/>
    </source>
</evidence>
<dbReference type="RefSeq" id="XP_062627524.1">
    <property type="nucleotide sequence ID" value="XM_062771540.1"/>
</dbReference>
<keyword evidence="11" id="KW-0479">Metal-binding</keyword>
<dbReference type="GO" id="GO:0005743">
    <property type="term" value="C:mitochondrial inner membrane"/>
    <property type="evidence" value="ECO:0007669"/>
    <property type="project" value="UniProtKB-SubCell"/>
</dbReference>
<evidence type="ECO:0000256" key="12">
    <source>
        <dbReference type="RuleBase" id="RU364031"/>
    </source>
</evidence>
<comment type="similarity">
    <text evidence="2 12">Belongs to the CybS family.</text>
</comment>
<protein>
    <recommendedName>
        <fullName evidence="12">Succinate dehydrogenase [ubiquinone] cytochrome b small subunit</fullName>
    </recommendedName>
</protein>
<dbReference type="Gene3D" id="1.20.1300.10">
    <property type="entry name" value="Fumarate reductase/succinate dehydrogenase, transmembrane subunit"/>
    <property type="match status" value="1"/>
</dbReference>
<evidence type="ECO:0000256" key="6">
    <source>
        <dbReference type="ARBA" id="ARBA00022946"/>
    </source>
</evidence>
<evidence type="ECO:0000256" key="4">
    <source>
        <dbReference type="ARBA" id="ARBA00022692"/>
    </source>
</evidence>
<dbReference type="AlphaFoldDB" id="A0AAF1BIG0"/>
<keyword evidence="5 12" id="KW-0999">Mitochondrion inner membrane</keyword>
<keyword evidence="3" id="KW-0813">Transport</keyword>
<dbReference type="GO" id="GO:0006121">
    <property type="term" value="P:mitochondrial electron transport, succinate to ubiquinone"/>
    <property type="evidence" value="ECO:0007669"/>
    <property type="project" value="TreeGrafter"/>
</dbReference>
<dbReference type="GO" id="GO:0048039">
    <property type="term" value="F:ubiquinone binding"/>
    <property type="evidence" value="ECO:0007669"/>
    <property type="project" value="TreeGrafter"/>
</dbReference>
<dbReference type="InterPro" id="IPR034804">
    <property type="entry name" value="SQR/QFR_C/D"/>
</dbReference>
<dbReference type="Proteomes" id="UP000827549">
    <property type="component" value="Chromosome 3"/>
</dbReference>
<dbReference type="GeneID" id="87808245"/>
<evidence type="ECO:0000256" key="11">
    <source>
        <dbReference type="PIRSR" id="PIRSR607992-2"/>
    </source>
</evidence>
<gene>
    <name evidence="13" type="primary">sdh4</name>
    <name evidence="13" type="ORF">LOC62_03G005014</name>
</gene>
<evidence type="ECO:0000256" key="1">
    <source>
        <dbReference type="ARBA" id="ARBA00004448"/>
    </source>
</evidence>